<evidence type="ECO:0000313" key="1">
    <source>
        <dbReference type="EMBL" id="AJZ62640.1"/>
    </source>
</evidence>
<organism evidence="1 2">
    <name type="scientific">Paraburkholderia fungorum</name>
    <dbReference type="NCBI Taxonomy" id="134537"/>
    <lineage>
        <taxon>Bacteria</taxon>
        <taxon>Pseudomonadati</taxon>
        <taxon>Pseudomonadota</taxon>
        <taxon>Betaproteobacteria</taxon>
        <taxon>Burkholderiales</taxon>
        <taxon>Burkholderiaceae</taxon>
        <taxon>Paraburkholderia</taxon>
    </lineage>
</organism>
<protein>
    <submittedName>
        <fullName evidence="1">Exported protein</fullName>
    </submittedName>
</protein>
<dbReference type="AlphaFoldDB" id="A0AAU8T8P1"/>
<sequence>MSKLGDLSSFRKIAADTAILVDKGDLAGGKARIKDLELAWDDAEPSLKPRAAADWHIVDKAIDRALSALRASAPNATQCKQSLADLMAVMDRMNGKA</sequence>
<accession>A0AAU8T8P1</accession>
<dbReference type="KEGG" id="bfn:OI25_6210"/>
<dbReference type="EMBL" id="CP010027">
    <property type="protein sequence ID" value="AJZ62640.1"/>
    <property type="molecule type" value="Genomic_DNA"/>
</dbReference>
<reference evidence="1 2" key="1">
    <citation type="journal article" date="2015" name="Genome Announc.">
        <title>Complete genome sequences for 59 burkholderia isolates, both pathogenic and near neighbor.</title>
        <authorList>
            <person name="Johnson S.L."/>
            <person name="Bishop-Lilly K.A."/>
            <person name="Ladner J.T."/>
            <person name="Daligault H.E."/>
            <person name="Davenport K.W."/>
            <person name="Jaissle J."/>
            <person name="Frey K.G."/>
            <person name="Koroleva G.I."/>
            <person name="Bruce D.C."/>
            <person name="Coyne S.R."/>
            <person name="Broomall S.M."/>
            <person name="Li P.E."/>
            <person name="Teshima H."/>
            <person name="Gibbons H.S."/>
            <person name="Palacios G.F."/>
            <person name="Rosenzweig C.N."/>
            <person name="Redden C.L."/>
            <person name="Xu Y."/>
            <person name="Minogue T.D."/>
            <person name="Chain P.S."/>
        </authorList>
    </citation>
    <scope>NUCLEOTIDE SEQUENCE [LARGE SCALE GENOMIC DNA]</scope>
    <source>
        <strain evidence="1 2">ATCC BAA-463</strain>
    </source>
</reference>
<name>A0AAU8T8P1_9BURK</name>
<gene>
    <name evidence="1" type="ORF">OI25_6210</name>
</gene>
<proteinExistence type="predicted"/>
<evidence type="ECO:0000313" key="2">
    <source>
        <dbReference type="Proteomes" id="UP000032614"/>
    </source>
</evidence>
<dbReference type="Proteomes" id="UP000032614">
    <property type="component" value="Chromosome 2"/>
</dbReference>